<dbReference type="Pfam" id="PF01063">
    <property type="entry name" value="Aminotran_4"/>
    <property type="match status" value="1"/>
</dbReference>
<dbReference type="InterPro" id="IPR001544">
    <property type="entry name" value="Aminotrans_IV"/>
</dbReference>
<accession>A0ABT8I355</accession>
<dbReference type="CDD" id="cd00449">
    <property type="entry name" value="PLPDE_IV"/>
    <property type="match status" value="1"/>
</dbReference>
<comment type="caution">
    <text evidence="6">The sequence shown here is derived from an EMBL/GenBank/DDBJ whole genome shotgun (WGS) entry which is preliminary data.</text>
</comment>
<gene>
    <name evidence="6" type="primary">pabC</name>
    <name evidence="6" type="ORF">QYB97_23615</name>
</gene>
<dbReference type="SUPFAM" id="SSF56752">
    <property type="entry name" value="D-aminoacid aminotransferase-like PLP-dependent enzymes"/>
    <property type="match status" value="1"/>
</dbReference>
<dbReference type="EMBL" id="JAUHTR010000023">
    <property type="protein sequence ID" value="MDN4527470.1"/>
    <property type="molecule type" value="Genomic_DNA"/>
</dbReference>
<comment type="cofactor">
    <cofactor evidence="1 5">
        <name>pyridoxal 5'-phosphate</name>
        <dbReference type="ChEBI" id="CHEBI:597326"/>
    </cofactor>
</comment>
<dbReference type="RefSeq" id="WP_301168453.1">
    <property type="nucleotide sequence ID" value="NZ_JAUHTR010000023.1"/>
</dbReference>
<comment type="similarity">
    <text evidence="2 4">Belongs to the class-IV pyridoxal-phosphate-dependent aminotransferase family.</text>
</comment>
<dbReference type="InterPro" id="IPR043131">
    <property type="entry name" value="BCAT-like_N"/>
</dbReference>
<dbReference type="PANTHER" id="PTHR42743">
    <property type="entry name" value="AMINO-ACID AMINOTRANSFERASE"/>
    <property type="match status" value="1"/>
</dbReference>
<evidence type="ECO:0000256" key="1">
    <source>
        <dbReference type="ARBA" id="ARBA00001933"/>
    </source>
</evidence>
<proteinExistence type="inferred from homology"/>
<organism evidence="6 7">
    <name type="scientific">Fictibacillus fluitans</name>
    <dbReference type="NCBI Taxonomy" id="3058422"/>
    <lineage>
        <taxon>Bacteria</taxon>
        <taxon>Bacillati</taxon>
        <taxon>Bacillota</taxon>
        <taxon>Bacilli</taxon>
        <taxon>Bacillales</taxon>
        <taxon>Fictibacillaceae</taxon>
        <taxon>Fictibacillus</taxon>
    </lineage>
</organism>
<evidence type="ECO:0000256" key="5">
    <source>
        <dbReference type="RuleBase" id="RU004516"/>
    </source>
</evidence>
<dbReference type="EC" id="4.1.3.38" evidence="6"/>
<dbReference type="InterPro" id="IPR043132">
    <property type="entry name" value="BCAT-like_C"/>
</dbReference>
<dbReference type="PANTHER" id="PTHR42743:SF11">
    <property type="entry name" value="AMINODEOXYCHORISMATE LYASE"/>
    <property type="match status" value="1"/>
</dbReference>
<keyword evidence="7" id="KW-1185">Reference proteome</keyword>
<dbReference type="InterPro" id="IPR036038">
    <property type="entry name" value="Aminotransferase-like"/>
</dbReference>
<evidence type="ECO:0000256" key="3">
    <source>
        <dbReference type="ARBA" id="ARBA00022898"/>
    </source>
</evidence>
<keyword evidence="3 5" id="KW-0663">Pyridoxal phosphate</keyword>
<dbReference type="InterPro" id="IPR050571">
    <property type="entry name" value="Class-IV_PLP-Dep_Aminotrnsfr"/>
</dbReference>
<evidence type="ECO:0000313" key="6">
    <source>
        <dbReference type="EMBL" id="MDN4527470.1"/>
    </source>
</evidence>
<sequence length="286" mass="32360">MYLLIDGKLVSKNEASISPFDHGYMYGLGAFETVRVYNGHPFLWEDHMERLRQALVELNIKYELDSAAAWMETKRLMRRNKWKNAYIRFNISAGTGEIGLQTEPYMEPTIIIYGKPLPEQGPFLEKELVVLQTRRNTPEGSVRLKSHHYLNSILGKRELSRPVEQEGLFLTEDGFASEGTVSNVFWVKDGKLFTPSLGTGILNGITRQFILAAAAKLDMDAEEGFYTPKDLLSADEIFLTNSIQEMVPVKTFEGKNFPGAGGQVLHSLLFLYHSCSKDLWSIDELA</sequence>
<dbReference type="Gene3D" id="3.20.10.10">
    <property type="entry name" value="D-amino Acid Aminotransferase, subunit A, domain 2"/>
    <property type="match status" value="1"/>
</dbReference>
<dbReference type="GO" id="GO:0008696">
    <property type="term" value="F:4-amino-4-deoxychorismate lyase activity"/>
    <property type="evidence" value="ECO:0007669"/>
    <property type="project" value="UniProtKB-EC"/>
</dbReference>
<evidence type="ECO:0000256" key="2">
    <source>
        <dbReference type="ARBA" id="ARBA00009320"/>
    </source>
</evidence>
<evidence type="ECO:0000256" key="4">
    <source>
        <dbReference type="RuleBase" id="RU004106"/>
    </source>
</evidence>
<keyword evidence="6" id="KW-0456">Lyase</keyword>
<evidence type="ECO:0000313" key="7">
    <source>
        <dbReference type="Proteomes" id="UP001172721"/>
    </source>
</evidence>
<protein>
    <submittedName>
        <fullName evidence="6">Aminodeoxychorismate lyase</fullName>
        <ecNumber evidence="6">4.1.3.38</ecNumber>
    </submittedName>
</protein>
<dbReference type="PROSITE" id="PS00770">
    <property type="entry name" value="AA_TRANSFER_CLASS_4"/>
    <property type="match status" value="1"/>
</dbReference>
<dbReference type="Proteomes" id="UP001172721">
    <property type="component" value="Unassembled WGS sequence"/>
</dbReference>
<dbReference type="NCBIfam" id="NF005800">
    <property type="entry name" value="PRK07650.1"/>
    <property type="match status" value="1"/>
</dbReference>
<dbReference type="Gene3D" id="3.30.470.10">
    <property type="match status" value="1"/>
</dbReference>
<name>A0ABT8I355_9BACL</name>
<reference evidence="6" key="1">
    <citation type="submission" date="2023-07" db="EMBL/GenBank/DDBJ databases">
        <title>Fictibacillus sp. isolated from freshwater pond.</title>
        <authorList>
            <person name="Kirdat K."/>
            <person name="Bhat A."/>
            <person name="Mourya A."/>
            <person name="Yadav A."/>
        </authorList>
    </citation>
    <scope>NUCLEOTIDE SEQUENCE</scope>
    <source>
        <strain evidence="6">NE201</strain>
    </source>
</reference>
<dbReference type="InterPro" id="IPR018300">
    <property type="entry name" value="Aminotrans_IV_CS"/>
</dbReference>